<keyword evidence="5" id="KW-1185">Reference proteome</keyword>
<accession>A0A7D4NZX4</accession>
<dbReference type="InterPro" id="IPR013549">
    <property type="entry name" value="DUF1731"/>
</dbReference>
<gene>
    <name evidence="4" type="ORF">HQN79_10435</name>
</gene>
<dbReference type="RefSeq" id="WP_173286273.1">
    <property type="nucleotide sequence ID" value="NZ_CP054020.1"/>
</dbReference>
<evidence type="ECO:0000313" key="5">
    <source>
        <dbReference type="Proteomes" id="UP000504724"/>
    </source>
</evidence>
<dbReference type="EMBL" id="CP054020">
    <property type="protein sequence ID" value="QKI89958.1"/>
    <property type="molecule type" value="Genomic_DNA"/>
</dbReference>
<sequence length="285" mass="31618">MQITILGGTGMIGQALKQHLSSQHTVELYGRQVFSQPEKLLEAIKDAEIIIQLAGANIGARWNPVYKQEIWDSRIDTTRMLAQALQETANPPRVFCASAIGFYPQAEACEHHYTEKDVQPGEDFLAQLSVAWEEEAKKLVAPELLTITRFGVVLSPKGGALAKMLPAFKFGLGGPVAGGRQCFSWIDIDDLCRAYAWLIQQPQMHGTFNLTAPHPLAQKAFAETLGEVLHRPTILPLPLWQLKLMFGEGAQVLTHSASVYPQRLLDEGFEFKYPDAKSSLKHLLT</sequence>
<feature type="domain" description="DUF1731" evidence="3">
    <location>
        <begin position="238"/>
        <end position="283"/>
    </location>
</feature>
<dbReference type="Pfam" id="PF01370">
    <property type="entry name" value="Epimerase"/>
    <property type="match status" value="1"/>
</dbReference>
<evidence type="ECO:0000313" key="4">
    <source>
        <dbReference type="EMBL" id="QKI89958.1"/>
    </source>
</evidence>
<dbReference type="Gene3D" id="3.40.50.720">
    <property type="entry name" value="NAD(P)-binding Rossmann-like Domain"/>
    <property type="match status" value="1"/>
</dbReference>
<dbReference type="AlphaFoldDB" id="A0A7D4NZX4"/>
<proteinExistence type="inferred from homology"/>
<evidence type="ECO:0000259" key="2">
    <source>
        <dbReference type="Pfam" id="PF01370"/>
    </source>
</evidence>
<dbReference type="Proteomes" id="UP000504724">
    <property type="component" value="Chromosome"/>
</dbReference>
<reference evidence="4 5" key="1">
    <citation type="submission" date="2020-05" db="EMBL/GenBank/DDBJ databases">
        <title>Thiomicrorhabdus sediminis sp.nov. and Thiomicrorhabdus xiamenensis sp.nov., novel sulfur-oxidizing bacteria isolated from coastal sediment.</title>
        <authorList>
            <person name="Liu X."/>
        </authorList>
    </citation>
    <scope>NUCLEOTIDE SEQUENCE [LARGE SCALE GENOMIC DNA]</scope>
    <source>
        <strain evidence="4 5">G2</strain>
    </source>
</reference>
<dbReference type="NCBIfam" id="TIGR01777">
    <property type="entry name" value="yfcH"/>
    <property type="match status" value="1"/>
</dbReference>
<evidence type="ECO:0000256" key="1">
    <source>
        <dbReference type="ARBA" id="ARBA00009353"/>
    </source>
</evidence>
<dbReference type="SUPFAM" id="SSF51735">
    <property type="entry name" value="NAD(P)-binding Rossmann-fold domains"/>
    <property type="match status" value="1"/>
</dbReference>
<organism evidence="4 5">
    <name type="scientific">Thiomicrorhabdus xiamenensis</name>
    <dbReference type="NCBI Taxonomy" id="2739063"/>
    <lineage>
        <taxon>Bacteria</taxon>
        <taxon>Pseudomonadati</taxon>
        <taxon>Pseudomonadota</taxon>
        <taxon>Gammaproteobacteria</taxon>
        <taxon>Thiotrichales</taxon>
        <taxon>Piscirickettsiaceae</taxon>
        <taxon>Thiomicrorhabdus</taxon>
    </lineage>
</organism>
<dbReference type="InterPro" id="IPR001509">
    <property type="entry name" value="Epimerase_deHydtase"/>
</dbReference>
<name>A0A7D4NZX4_9GAMM</name>
<dbReference type="Pfam" id="PF08338">
    <property type="entry name" value="DUF1731"/>
    <property type="match status" value="1"/>
</dbReference>
<comment type="similarity">
    <text evidence="1">Belongs to the NAD(P)-dependent epimerase/dehydratase family. SDR39U1 subfamily.</text>
</comment>
<dbReference type="PANTHER" id="PTHR11092">
    <property type="entry name" value="SUGAR NUCLEOTIDE EPIMERASE RELATED"/>
    <property type="match status" value="1"/>
</dbReference>
<dbReference type="KEGG" id="txa:HQN79_10435"/>
<feature type="domain" description="NAD-dependent epimerase/dehydratase" evidence="2">
    <location>
        <begin position="3"/>
        <end position="204"/>
    </location>
</feature>
<evidence type="ECO:0000259" key="3">
    <source>
        <dbReference type="Pfam" id="PF08338"/>
    </source>
</evidence>
<dbReference type="InterPro" id="IPR010099">
    <property type="entry name" value="SDR39U1"/>
</dbReference>
<dbReference type="InterPro" id="IPR036291">
    <property type="entry name" value="NAD(P)-bd_dom_sf"/>
</dbReference>
<protein>
    <submittedName>
        <fullName evidence="4">TIGR01777 family protein</fullName>
    </submittedName>
</protein>
<dbReference type="PANTHER" id="PTHR11092:SF0">
    <property type="entry name" value="EPIMERASE FAMILY PROTEIN SDR39U1"/>
    <property type="match status" value="1"/>
</dbReference>